<dbReference type="InterPro" id="IPR013762">
    <property type="entry name" value="Integrase-like_cat_sf"/>
</dbReference>
<evidence type="ECO:0000313" key="3">
    <source>
        <dbReference type="Proteomes" id="UP000569732"/>
    </source>
</evidence>
<dbReference type="Gene3D" id="1.10.443.10">
    <property type="entry name" value="Intergrase catalytic core"/>
    <property type="match status" value="1"/>
</dbReference>
<dbReference type="GO" id="GO:0015074">
    <property type="term" value="P:DNA integration"/>
    <property type="evidence" value="ECO:0007669"/>
    <property type="project" value="InterPro"/>
</dbReference>
<dbReference type="SUPFAM" id="SSF56349">
    <property type="entry name" value="DNA breaking-rejoining enzymes"/>
    <property type="match status" value="1"/>
</dbReference>
<reference evidence="2 3" key="1">
    <citation type="submission" date="2020-07" db="EMBL/GenBank/DDBJ databases">
        <title>Endozoicomonas sp. nov., isolated from sediment.</title>
        <authorList>
            <person name="Gu T."/>
        </authorList>
    </citation>
    <scope>NUCLEOTIDE SEQUENCE [LARGE SCALE GENOMIC DNA]</scope>
    <source>
        <strain evidence="2 3">SM1973</strain>
    </source>
</reference>
<keyword evidence="3" id="KW-1185">Reference proteome</keyword>
<sequence length="111" mass="12703">MVLNQAATDAIQQLLASRGYAPDELLFQGQRGPITVPYVNRLVKQWCKNVVLKGNYGSHTLRKTWGYWQCKGNNALVPVLMEAFGHATQMQALDYLGIEEKEIHKLYFYEI</sequence>
<evidence type="ECO:0000313" key="2">
    <source>
        <dbReference type="EMBL" id="NYZ69772.1"/>
    </source>
</evidence>
<dbReference type="GO" id="GO:0003677">
    <property type="term" value="F:DNA binding"/>
    <property type="evidence" value="ECO:0007669"/>
    <property type="project" value="InterPro"/>
</dbReference>
<proteinExistence type="predicted"/>
<name>A0A853ID33_9GAMM</name>
<comment type="caution">
    <text evidence="2">The sequence shown here is derived from an EMBL/GenBank/DDBJ whole genome shotgun (WGS) entry which is preliminary data.</text>
</comment>
<dbReference type="Proteomes" id="UP000569732">
    <property type="component" value="Unassembled WGS sequence"/>
</dbReference>
<organism evidence="2 3">
    <name type="scientific">Spartinivicinus marinus</name>
    <dbReference type="NCBI Taxonomy" id="2994442"/>
    <lineage>
        <taxon>Bacteria</taxon>
        <taxon>Pseudomonadati</taxon>
        <taxon>Pseudomonadota</taxon>
        <taxon>Gammaproteobacteria</taxon>
        <taxon>Oceanospirillales</taxon>
        <taxon>Zooshikellaceae</taxon>
        <taxon>Spartinivicinus</taxon>
    </lineage>
</organism>
<accession>A0A853ID33</accession>
<dbReference type="AlphaFoldDB" id="A0A853ID33"/>
<dbReference type="GO" id="GO:0006310">
    <property type="term" value="P:DNA recombination"/>
    <property type="evidence" value="ECO:0007669"/>
    <property type="project" value="UniProtKB-KW"/>
</dbReference>
<protein>
    <recommendedName>
        <fullName evidence="4">Tyr recombinase domain-containing protein</fullName>
    </recommendedName>
</protein>
<evidence type="ECO:0008006" key="4">
    <source>
        <dbReference type="Google" id="ProtNLM"/>
    </source>
</evidence>
<evidence type="ECO:0000256" key="1">
    <source>
        <dbReference type="ARBA" id="ARBA00023172"/>
    </source>
</evidence>
<dbReference type="EMBL" id="JACCKB010000143">
    <property type="protein sequence ID" value="NYZ69772.1"/>
    <property type="molecule type" value="Genomic_DNA"/>
</dbReference>
<gene>
    <name evidence="2" type="ORF">H0A36_27555</name>
</gene>
<dbReference type="InterPro" id="IPR011010">
    <property type="entry name" value="DNA_brk_join_enz"/>
</dbReference>
<keyword evidence="1" id="KW-0233">DNA recombination</keyword>